<dbReference type="GO" id="GO:0046558">
    <property type="term" value="F:arabinan endo-1,5-alpha-L-arabinosidase activity"/>
    <property type="evidence" value="ECO:0007669"/>
    <property type="project" value="UniProtKB-EC"/>
</dbReference>
<dbReference type="CDD" id="cd08998">
    <property type="entry name" value="GH43_Arb43a-like"/>
    <property type="match status" value="1"/>
</dbReference>
<proteinExistence type="inferred from homology"/>
<evidence type="ECO:0000313" key="8">
    <source>
        <dbReference type="Proteomes" id="UP001519362"/>
    </source>
</evidence>
<evidence type="ECO:0000256" key="2">
    <source>
        <dbReference type="ARBA" id="ARBA00009865"/>
    </source>
</evidence>
<evidence type="ECO:0000256" key="1">
    <source>
        <dbReference type="ARBA" id="ARBA00004834"/>
    </source>
</evidence>
<comment type="pathway">
    <text evidence="1 5">Glycan metabolism; L-arabinan degradation.</text>
</comment>
<dbReference type="PROSITE" id="PS51257">
    <property type="entry name" value="PROKAR_LIPOPROTEIN"/>
    <property type="match status" value="1"/>
</dbReference>
<dbReference type="PIRSF" id="PIRSF026534">
    <property type="entry name" value="Endo_alpha-L-arabinosidase"/>
    <property type="match status" value="1"/>
</dbReference>
<dbReference type="EMBL" id="JAGIOL010000001">
    <property type="protein sequence ID" value="MBP2435889.1"/>
    <property type="molecule type" value="Genomic_DNA"/>
</dbReference>
<dbReference type="InterPro" id="IPR050727">
    <property type="entry name" value="GH43_arabinanases"/>
</dbReference>
<keyword evidence="8" id="KW-1185">Reference proteome</keyword>
<accession>A0ABS4ZF39</accession>
<protein>
    <submittedName>
        <fullName evidence="7">Arabinan endo-1,5-alpha-L-arabinosidase</fullName>
        <ecNumber evidence="7">3.2.1.99</ecNumber>
    </submittedName>
</protein>
<comment type="caution">
    <text evidence="7">The sequence shown here is derived from an EMBL/GenBank/DDBJ whole genome shotgun (WGS) entry which is preliminary data.</text>
</comment>
<keyword evidence="3 5" id="KW-0378">Hydrolase</keyword>
<name>A0ABS4ZF39_9MICO</name>
<evidence type="ECO:0000256" key="5">
    <source>
        <dbReference type="PIRNR" id="PIRNR026534"/>
    </source>
</evidence>
<dbReference type="PANTHER" id="PTHR43301">
    <property type="entry name" value="ARABINAN ENDO-1,5-ALPHA-L-ARABINOSIDASE"/>
    <property type="match status" value="1"/>
</dbReference>
<keyword evidence="4 5" id="KW-0326">Glycosidase</keyword>
<dbReference type="Proteomes" id="UP001519362">
    <property type="component" value="Unassembled WGS sequence"/>
</dbReference>
<dbReference type="RefSeq" id="WP_165131596.1">
    <property type="nucleotide sequence ID" value="NZ_CP049253.1"/>
</dbReference>
<dbReference type="PANTHER" id="PTHR43301:SF3">
    <property type="entry name" value="ARABINAN ENDO-1,5-ALPHA-L-ARABINOSIDASE A-RELATED"/>
    <property type="match status" value="1"/>
</dbReference>
<dbReference type="EC" id="3.2.1.99" evidence="7"/>
<reference evidence="7 8" key="1">
    <citation type="submission" date="2021-03" db="EMBL/GenBank/DDBJ databases">
        <title>Sequencing the genomes of 1000 actinobacteria strains.</title>
        <authorList>
            <person name="Klenk H.-P."/>
        </authorList>
    </citation>
    <scope>NUCLEOTIDE SEQUENCE [LARGE SCALE GENOMIC DNA]</scope>
    <source>
        <strain evidence="7 8">DSM 24221</strain>
    </source>
</reference>
<dbReference type="InterPro" id="IPR006710">
    <property type="entry name" value="Glyco_hydro_43"/>
</dbReference>
<feature type="signal peptide" evidence="6">
    <location>
        <begin position="1"/>
        <end position="22"/>
    </location>
</feature>
<evidence type="ECO:0000256" key="4">
    <source>
        <dbReference type="ARBA" id="ARBA00023295"/>
    </source>
</evidence>
<dbReference type="InterPro" id="IPR023296">
    <property type="entry name" value="Glyco_hydro_beta-prop_sf"/>
</dbReference>
<sequence>MTKAAATLVVAAASAFALSACADATPADVLTGDLLVHDPVLAQDGDAWFVYSTGNGTISDGNVQIRTSLDGKNWTYSGAVWEKKPEWLREEVPGVDNVWAPELYHHDDTWYLYYSGSTFGQNTSAIGVATNTSLDPAADDYEWVDHGVVVQSSSGDWFNAIDPGVVEDTDGTPWLVFGSFWGGIQMVEIEWPSGKPVDGAEQFTVADRVDPPNAIEAANVFERGGDYYMIYSRDSCCRGTDSTYNMAVGRASDVTGPYLDRDGVPLLEGGGTPLLETEGDRIGPGGQSVWGDTLAFHFYNAEHNGAHELAFRQLSWDSDGWPSVSW</sequence>
<evidence type="ECO:0000313" key="7">
    <source>
        <dbReference type="EMBL" id="MBP2435889.1"/>
    </source>
</evidence>
<dbReference type="Pfam" id="PF04616">
    <property type="entry name" value="Glyco_hydro_43"/>
    <property type="match status" value="1"/>
</dbReference>
<gene>
    <name evidence="7" type="ORF">JOF34_000475</name>
</gene>
<dbReference type="InterPro" id="IPR016840">
    <property type="entry name" value="Glyco_hydro_43_endo_a_Ara-ase"/>
</dbReference>
<evidence type="ECO:0000256" key="6">
    <source>
        <dbReference type="SAM" id="SignalP"/>
    </source>
</evidence>
<feature type="chain" id="PRO_5046465259" evidence="6">
    <location>
        <begin position="23"/>
        <end position="326"/>
    </location>
</feature>
<dbReference type="SUPFAM" id="SSF75005">
    <property type="entry name" value="Arabinanase/levansucrase/invertase"/>
    <property type="match status" value="1"/>
</dbReference>
<comment type="similarity">
    <text evidence="2 5">Belongs to the glycosyl hydrolase 43 family.</text>
</comment>
<keyword evidence="6" id="KW-0732">Signal</keyword>
<organism evidence="7 8">
    <name type="scientific">Microbacterium amylolyticum</name>
    <dbReference type="NCBI Taxonomy" id="936337"/>
    <lineage>
        <taxon>Bacteria</taxon>
        <taxon>Bacillati</taxon>
        <taxon>Actinomycetota</taxon>
        <taxon>Actinomycetes</taxon>
        <taxon>Micrococcales</taxon>
        <taxon>Microbacteriaceae</taxon>
        <taxon>Microbacterium</taxon>
    </lineage>
</organism>
<dbReference type="Gene3D" id="2.115.10.20">
    <property type="entry name" value="Glycosyl hydrolase domain, family 43"/>
    <property type="match status" value="1"/>
</dbReference>
<evidence type="ECO:0000256" key="3">
    <source>
        <dbReference type="ARBA" id="ARBA00022801"/>
    </source>
</evidence>